<dbReference type="RefSeq" id="WP_239291672.1">
    <property type="nucleotide sequence ID" value="NZ_JAUSTI010000002.1"/>
</dbReference>
<dbReference type="PANTHER" id="PTHR37299">
    <property type="entry name" value="TRANSCRIPTIONAL REGULATOR-RELATED"/>
    <property type="match status" value="1"/>
</dbReference>
<dbReference type="SMART" id="SM00448">
    <property type="entry name" value="REC"/>
    <property type="match status" value="1"/>
</dbReference>
<evidence type="ECO:0000259" key="3">
    <source>
        <dbReference type="PROSITE" id="PS50930"/>
    </source>
</evidence>
<protein>
    <submittedName>
        <fullName evidence="4">DNA-binding LytR/AlgR family response regulator</fullName>
    </submittedName>
</protein>
<dbReference type="SMART" id="SM00850">
    <property type="entry name" value="LytTR"/>
    <property type="match status" value="1"/>
</dbReference>
<proteinExistence type="predicted"/>
<evidence type="ECO:0000259" key="2">
    <source>
        <dbReference type="PROSITE" id="PS50110"/>
    </source>
</evidence>
<dbReference type="InterPro" id="IPR011006">
    <property type="entry name" value="CheY-like_superfamily"/>
</dbReference>
<dbReference type="PROSITE" id="PS50110">
    <property type="entry name" value="RESPONSE_REGULATORY"/>
    <property type="match status" value="1"/>
</dbReference>
<sequence length="247" mass="28443">MNRQLNILIVDDEQISLDILKSSLEVFSFVTIVGEASNGADVIKFLQGNKIDLVLLDIEMEDIHGFKLASHIQVAYPDVMIIFITGHVDLALNGYEYQPIDFLVKPVNLLRLEQALTRVRDLAYKDQSKKGTQIGIHTEGGLEIINVNDILYLEKIERKVFIFCKTGEKFKLTDSLQKLEAIFSDYNFFRTHQSFLIPIDKIKSIHADEFKRSYTVQLKDVDEIIPLSRDKHHELKQVLIKNGIKIW</sequence>
<reference evidence="4 5" key="1">
    <citation type="submission" date="2023-07" db="EMBL/GenBank/DDBJ databases">
        <title>Sorghum-associated microbial communities from plants grown in Nebraska, USA.</title>
        <authorList>
            <person name="Schachtman D."/>
        </authorList>
    </citation>
    <scope>NUCLEOTIDE SEQUENCE [LARGE SCALE GENOMIC DNA]</scope>
    <source>
        <strain evidence="4 5">DS1314</strain>
    </source>
</reference>
<dbReference type="InterPro" id="IPR007492">
    <property type="entry name" value="LytTR_DNA-bd_dom"/>
</dbReference>
<dbReference type="PANTHER" id="PTHR37299:SF1">
    <property type="entry name" value="STAGE 0 SPORULATION PROTEIN A HOMOLOG"/>
    <property type="match status" value="1"/>
</dbReference>
<keyword evidence="4" id="KW-0238">DNA-binding</keyword>
<dbReference type="SUPFAM" id="SSF52172">
    <property type="entry name" value="CheY-like"/>
    <property type="match status" value="1"/>
</dbReference>
<gene>
    <name evidence="4" type="ORF">J2T19_000839</name>
</gene>
<feature type="domain" description="Response regulatory" evidence="2">
    <location>
        <begin position="6"/>
        <end position="120"/>
    </location>
</feature>
<dbReference type="InterPro" id="IPR001789">
    <property type="entry name" value="Sig_transdc_resp-reg_receiver"/>
</dbReference>
<evidence type="ECO:0000256" key="1">
    <source>
        <dbReference type="PROSITE-ProRule" id="PRU00169"/>
    </source>
</evidence>
<dbReference type="InterPro" id="IPR046947">
    <property type="entry name" value="LytR-like"/>
</dbReference>
<keyword evidence="5" id="KW-1185">Reference proteome</keyword>
<dbReference type="Gene3D" id="3.40.50.2300">
    <property type="match status" value="1"/>
</dbReference>
<accession>A0ABT9W8K2</accession>
<dbReference type="EMBL" id="JAUSTI010000002">
    <property type="protein sequence ID" value="MDQ0169399.1"/>
    <property type="molecule type" value="Genomic_DNA"/>
</dbReference>
<dbReference type="PROSITE" id="PS50930">
    <property type="entry name" value="HTH_LYTTR"/>
    <property type="match status" value="1"/>
</dbReference>
<evidence type="ECO:0000313" key="4">
    <source>
        <dbReference type="EMBL" id="MDQ0169399.1"/>
    </source>
</evidence>
<dbReference type="GO" id="GO:0003677">
    <property type="term" value="F:DNA binding"/>
    <property type="evidence" value="ECO:0007669"/>
    <property type="project" value="UniProtKB-KW"/>
</dbReference>
<organism evidence="4 5">
    <name type="scientific">Paenibacillus tundrae</name>
    <dbReference type="NCBI Taxonomy" id="528187"/>
    <lineage>
        <taxon>Bacteria</taxon>
        <taxon>Bacillati</taxon>
        <taxon>Bacillota</taxon>
        <taxon>Bacilli</taxon>
        <taxon>Bacillales</taxon>
        <taxon>Paenibacillaceae</taxon>
        <taxon>Paenibacillus</taxon>
    </lineage>
</organism>
<evidence type="ECO:0000313" key="5">
    <source>
        <dbReference type="Proteomes" id="UP001233836"/>
    </source>
</evidence>
<feature type="modified residue" description="4-aspartylphosphate" evidence="1">
    <location>
        <position position="57"/>
    </location>
</feature>
<name>A0ABT9W8K2_9BACL</name>
<dbReference type="Pfam" id="PF04397">
    <property type="entry name" value="LytTR"/>
    <property type="match status" value="1"/>
</dbReference>
<comment type="caution">
    <text evidence="4">The sequence shown here is derived from an EMBL/GenBank/DDBJ whole genome shotgun (WGS) entry which is preliminary data.</text>
</comment>
<feature type="domain" description="HTH LytTR-type" evidence="3">
    <location>
        <begin position="134"/>
        <end position="241"/>
    </location>
</feature>
<dbReference type="Pfam" id="PF00072">
    <property type="entry name" value="Response_reg"/>
    <property type="match status" value="1"/>
</dbReference>
<keyword evidence="1" id="KW-0597">Phosphoprotein</keyword>
<dbReference type="Proteomes" id="UP001233836">
    <property type="component" value="Unassembled WGS sequence"/>
</dbReference>
<dbReference type="Gene3D" id="2.40.50.1020">
    <property type="entry name" value="LytTr DNA-binding domain"/>
    <property type="match status" value="1"/>
</dbReference>